<evidence type="ECO:0000256" key="4">
    <source>
        <dbReference type="RuleBase" id="RU003651"/>
    </source>
</evidence>
<dbReference type="EMBL" id="GEEE01015902">
    <property type="protein sequence ID" value="JAP47323.1"/>
    <property type="molecule type" value="Transcribed_RNA"/>
</dbReference>
<dbReference type="AlphaFoldDB" id="A0A0X3PEK1"/>
<protein>
    <submittedName>
        <fullName evidence="7">Fidgetin-like protein 1</fullName>
    </submittedName>
</protein>
<feature type="region of interest" description="Disordered" evidence="5">
    <location>
        <begin position="184"/>
        <end position="233"/>
    </location>
</feature>
<dbReference type="GO" id="GO:0008568">
    <property type="term" value="F:microtubule severing ATPase activity"/>
    <property type="evidence" value="ECO:0007669"/>
    <property type="project" value="TreeGrafter"/>
</dbReference>
<dbReference type="FunFam" id="1.10.8.60:FF:000022">
    <property type="entry name" value="Fidgetin like 1"/>
    <property type="match status" value="1"/>
</dbReference>
<dbReference type="Pfam" id="PF09336">
    <property type="entry name" value="Vps4_C"/>
    <property type="match status" value="1"/>
</dbReference>
<dbReference type="InterPro" id="IPR003959">
    <property type="entry name" value="ATPase_AAA_core"/>
</dbReference>
<dbReference type="FunFam" id="3.40.50.300:FF:000093">
    <property type="entry name" value="Fidgetin-like 1"/>
    <property type="match status" value="1"/>
</dbReference>
<dbReference type="GO" id="GO:0016887">
    <property type="term" value="F:ATP hydrolysis activity"/>
    <property type="evidence" value="ECO:0007669"/>
    <property type="project" value="InterPro"/>
</dbReference>
<keyword evidence="2 4" id="KW-0547">Nucleotide-binding</keyword>
<reference evidence="7" key="1">
    <citation type="submission" date="2016-01" db="EMBL/GenBank/DDBJ databases">
        <title>Reference transcriptome for the parasite Schistocephalus solidus: insights into the molecular evolution of parasitism.</title>
        <authorList>
            <person name="Hebert F.O."/>
            <person name="Grambauer S."/>
            <person name="Barber I."/>
            <person name="Landry C.R."/>
            <person name="Aubin-Horth N."/>
        </authorList>
    </citation>
    <scope>NUCLEOTIDE SEQUENCE</scope>
</reference>
<evidence type="ECO:0000259" key="6">
    <source>
        <dbReference type="SMART" id="SM00382"/>
    </source>
</evidence>
<evidence type="ECO:0000256" key="5">
    <source>
        <dbReference type="SAM" id="MobiDB-lite"/>
    </source>
</evidence>
<comment type="similarity">
    <text evidence="1 4">Belongs to the AAA ATPase family.</text>
</comment>
<dbReference type="SMART" id="SM00382">
    <property type="entry name" value="AAA"/>
    <property type="match status" value="1"/>
</dbReference>
<dbReference type="GO" id="GO:0005524">
    <property type="term" value="F:ATP binding"/>
    <property type="evidence" value="ECO:0007669"/>
    <property type="project" value="UniProtKB-KW"/>
</dbReference>
<dbReference type="SUPFAM" id="SSF52540">
    <property type="entry name" value="P-loop containing nucleoside triphosphate hydrolases"/>
    <property type="match status" value="1"/>
</dbReference>
<dbReference type="Pfam" id="PF00004">
    <property type="entry name" value="AAA"/>
    <property type="match status" value="1"/>
</dbReference>
<dbReference type="Gene3D" id="3.40.50.300">
    <property type="entry name" value="P-loop containing nucleotide triphosphate hydrolases"/>
    <property type="match status" value="1"/>
</dbReference>
<dbReference type="EMBL" id="GEEE01016663">
    <property type="protein sequence ID" value="JAP46562.1"/>
    <property type="molecule type" value="Transcribed_RNA"/>
</dbReference>
<sequence>MQLFCFSVRTLLFSKKRGAYKMSSYLHLNNFSKIFEERLSRASLIRQILHATDPGDAILFSELGSRYSYYVDDMREGANNYADEIMKNSENRRLEYPCWRSSFDLSSIMDSVSEEPLLDYGSSLADTFQVPKFPVEEFANLLRNVLKAGPQLEVNSRATIRGGTLPNRKTQFSSLVMKVPDSCTEIVEPPPKKLASEPTTGIAPPPGRQQNRPTDPPARERNGFDHPSRTSPPFLTAKQQLIINNQSKNYGKTSSPVAAAVTKKSLGSRGPRTAFVPPFARTNAEVLDSEVRVSSAVTLPPSSGNCLIAKAENGQEVVVDERLKQFDAKIVDLIMSEIMDSKTALEWDDIAGLKRVKDTLKEVVIFPMLRPDLFTGLRGPPKGLLLFGPPGTGKTLIGKCIASTSQSTFFSISASSLTSKWVGDGEKMVRALFTIARIHQPAVIFIDEIDSLLSQRSDMEHESSRRIKTEFLVQLDGVTTGAEDRLLLVGATNRPQELDEAARRRFVKKLYIPLPCSEARREIVSRLISQQHHCLSSEDLDVIAERSDGFSGADVANLCREAAMGPIRSLSLEAIQSIACSEVPPVRMVDFDMAFNHVKASVSPNDLDQYLAWNRQYGSFQV</sequence>
<accession>A0A0X3PEK1</accession>
<dbReference type="InterPro" id="IPR003960">
    <property type="entry name" value="ATPase_AAA_CS"/>
</dbReference>
<dbReference type="Gene3D" id="1.10.8.60">
    <property type="match status" value="1"/>
</dbReference>
<dbReference type="PANTHER" id="PTHR23074:SF17">
    <property type="entry name" value="FIDGETIN-LIKE PROTEIN 1"/>
    <property type="match status" value="1"/>
</dbReference>
<organism evidence="7">
    <name type="scientific">Schistocephalus solidus</name>
    <name type="common">Tapeworm</name>
    <dbReference type="NCBI Taxonomy" id="70667"/>
    <lineage>
        <taxon>Eukaryota</taxon>
        <taxon>Metazoa</taxon>
        <taxon>Spiralia</taxon>
        <taxon>Lophotrochozoa</taxon>
        <taxon>Platyhelminthes</taxon>
        <taxon>Cestoda</taxon>
        <taxon>Eucestoda</taxon>
        <taxon>Diphyllobothriidea</taxon>
        <taxon>Diphyllobothriidae</taxon>
        <taxon>Schistocephalus</taxon>
    </lineage>
</organism>
<dbReference type="InterPro" id="IPR027417">
    <property type="entry name" value="P-loop_NTPase"/>
</dbReference>
<keyword evidence="3 4" id="KW-0067">ATP-binding</keyword>
<evidence type="ECO:0000313" key="7">
    <source>
        <dbReference type="EMBL" id="JAP46562.1"/>
    </source>
</evidence>
<dbReference type="InterPro" id="IPR015415">
    <property type="entry name" value="Spast_Vps4_C"/>
</dbReference>
<evidence type="ECO:0000256" key="2">
    <source>
        <dbReference type="ARBA" id="ARBA00022741"/>
    </source>
</evidence>
<feature type="compositionally biased region" description="Basic and acidic residues" evidence="5">
    <location>
        <begin position="217"/>
        <end position="228"/>
    </location>
</feature>
<gene>
    <name evidence="7" type="primary">FIGL1</name>
    <name evidence="7" type="ORF">TR112462</name>
</gene>
<dbReference type="InterPro" id="IPR050304">
    <property type="entry name" value="MT-severing_AAA_ATPase"/>
</dbReference>
<dbReference type="PANTHER" id="PTHR23074">
    <property type="entry name" value="AAA DOMAIN-CONTAINING"/>
    <property type="match status" value="1"/>
</dbReference>
<name>A0A0X3PEK1_SCHSO</name>
<proteinExistence type="inferred from homology"/>
<evidence type="ECO:0000256" key="3">
    <source>
        <dbReference type="ARBA" id="ARBA00022840"/>
    </source>
</evidence>
<dbReference type="InterPro" id="IPR003593">
    <property type="entry name" value="AAA+_ATPase"/>
</dbReference>
<evidence type="ECO:0000256" key="1">
    <source>
        <dbReference type="ARBA" id="ARBA00006914"/>
    </source>
</evidence>
<dbReference type="InterPro" id="IPR041569">
    <property type="entry name" value="AAA_lid_3"/>
</dbReference>
<feature type="domain" description="AAA+ ATPase" evidence="6">
    <location>
        <begin position="380"/>
        <end position="516"/>
    </location>
</feature>
<dbReference type="EMBL" id="GEEE01015081">
    <property type="protein sequence ID" value="JAP48144.1"/>
    <property type="molecule type" value="Transcribed_RNA"/>
</dbReference>
<dbReference type="Pfam" id="PF17862">
    <property type="entry name" value="AAA_lid_3"/>
    <property type="match status" value="1"/>
</dbReference>
<dbReference type="PROSITE" id="PS00674">
    <property type="entry name" value="AAA"/>
    <property type="match status" value="1"/>
</dbReference>